<evidence type="ECO:0000313" key="3">
    <source>
        <dbReference type="Proteomes" id="UP000033019"/>
    </source>
</evidence>
<dbReference type="RefSeq" id="YP_009215263.1">
    <property type="nucleotide sequence ID" value="NC_028972.1"/>
</dbReference>
<dbReference type="Gene3D" id="3.30.420.10">
    <property type="entry name" value="Ribonuclease H-like superfamily/Ribonuclease H"/>
    <property type="match status" value="1"/>
</dbReference>
<gene>
    <name evidence="2" type="ORF">Gmala1_53</name>
</gene>
<protein>
    <submittedName>
        <fullName evidence="2">Ribonuclease</fullName>
    </submittedName>
</protein>
<dbReference type="Proteomes" id="UP000033019">
    <property type="component" value="Segment"/>
</dbReference>
<dbReference type="InterPro" id="IPR012337">
    <property type="entry name" value="RNaseH-like_sf"/>
</dbReference>
<dbReference type="SMART" id="SM00479">
    <property type="entry name" value="EXOIII"/>
    <property type="match status" value="1"/>
</dbReference>
<dbReference type="InterPro" id="IPR036397">
    <property type="entry name" value="RNaseH_sf"/>
</dbReference>
<proteinExistence type="predicted"/>
<dbReference type="KEGG" id="vg:26641495"/>
<feature type="domain" description="Exonuclease" evidence="1">
    <location>
        <begin position="4"/>
        <end position="195"/>
    </location>
</feature>
<reference evidence="2 3" key="1">
    <citation type="journal article" date="2015" name="Sci. Rep.">
        <title>Bacteriophages of wastewater foaming-associated filamentous Gordonia reduce host levels in raw activated sludge.</title>
        <authorList>
            <person name="Liu M."/>
            <person name="Gill J.J."/>
            <person name="Young R."/>
            <person name="Summer E.J."/>
        </authorList>
    </citation>
    <scope>NUCLEOTIDE SEQUENCE [LARGE SCALE GENOMIC DNA]</scope>
</reference>
<dbReference type="Pfam" id="PF00929">
    <property type="entry name" value="RNase_T"/>
    <property type="match status" value="1"/>
</dbReference>
<dbReference type="OrthoDB" id="12986at10239"/>
<dbReference type="EMBL" id="KP790009">
    <property type="protein sequence ID" value="AKC02891.1"/>
    <property type="molecule type" value="Genomic_DNA"/>
</dbReference>
<dbReference type="GeneID" id="26641495"/>
<dbReference type="SUPFAM" id="SSF53098">
    <property type="entry name" value="Ribonuclease H-like"/>
    <property type="match status" value="1"/>
</dbReference>
<evidence type="ECO:0000313" key="2">
    <source>
        <dbReference type="EMBL" id="AKC02891.1"/>
    </source>
</evidence>
<sequence length="196" mass="22890">MQPKFVIVDTETTGLDPDTNIMLEIAIQIYTARLELIAEWSRCIVSPLVMDHLEWLKNQDDKYVWNMHQENNLTNEIGLLHANGNILDHRDIEVQAVSFMKDHGLGENHIMLPMCGSSILFDRKFIAKQMPELDKQFHYRNMDVSSMKEFCKVWRPELIAEYAERNKDFSPAHRSLADCNATRNELAFYAENLFIE</sequence>
<dbReference type="NCBIfam" id="NF003765">
    <property type="entry name" value="PRK05359.1"/>
    <property type="match status" value="1"/>
</dbReference>
<name>A0A0E3T5X6_9CAUD</name>
<organism evidence="2 3">
    <name type="scientific">Gordonia phage Gmala1</name>
    <dbReference type="NCBI Taxonomy" id="1622190"/>
    <lineage>
        <taxon>Viruses</taxon>
        <taxon>Duplodnaviria</taxon>
        <taxon>Heunggongvirae</taxon>
        <taxon>Uroviricota</taxon>
        <taxon>Caudoviricetes</taxon>
        <taxon>Gordtnkvirus</taxon>
        <taxon>Gordtnkvirus gordtnk2</taxon>
    </lineage>
</organism>
<evidence type="ECO:0000259" key="1">
    <source>
        <dbReference type="SMART" id="SM00479"/>
    </source>
</evidence>
<dbReference type="InterPro" id="IPR013520">
    <property type="entry name" value="Ribonucl_H"/>
</dbReference>
<accession>A0A0E3T5X6</accession>
<dbReference type="GO" id="GO:0003676">
    <property type="term" value="F:nucleic acid binding"/>
    <property type="evidence" value="ECO:0007669"/>
    <property type="project" value="InterPro"/>
</dbReference>